<dbReference type="EMBL" id="JMQI01000043">
    <property type="protein sequence ID" value="KDN20466.1"/>
    <property type="molecule type" value="Genomic_DNA"/>
</dbReference>
<dbReference type="AlphaFoldDB" id="A0A066TZ29"/>
<protein>
    <recommendedName>
        <fullName evidence="4">threonine ammonia-lyase</fullName>
        <ecNumber evidence="4">4.3.1.19</ecNumber>
    </recommendedName>
    <alternativeName>
        <fullName evidence="8">Threonine deaminase</fullName>
    </alternativeName>
</protein>
<dbReference type="Pfam" id="PF00291">
    <property type="entry name" value="PALP"/>
    <property type="match status" value="1"/>
</dbReference>
<dbReference type="Gene3D" id="3.40.50.1100">
    <property type="match status" value="2"/>
</dbReference>
<dbReference type="EC" id="4.3.1.19" evidence="4"/>
<keyword evidence="6" id="KW-0456">Lyase</keyword>
<dbReference type="RefSeq" id="WP_043782697.1">
    <property type="nucleotide sequence ID" value="NZ_JMQI01000043.1"/>
</dbReference>
<evidence type="ECO:0000256" key="4">
    <source>
        <dbReference type="ARBA" id="ARBA00012096"/>
    </source>
</evidence>
<comment type="cofactor">
    <cofactor evidence="2">
        <name>pyridoxal 5'-phosphate</name>
        <dbReference type="ChEBI" id="CHEBI:597326"/>
    </cofactor>
</comment>
<evidence type="ECO:0000256" key="6">
    <source>
        <dbReference type="ARBA" id="ARBA00023239"/>
    </source>
</evidence>
<dbReference type="OrthoDB" id="4408011at2"/>
<organism evidence="10 11">
    <name type="scientific">Amycolatopsis rifamycinica</name>
    <dbReference type="NCBI Taxonomy" id="287986"/>
    <lineage>
        <taxon>Bacteria</taxon>
        <taxon>Bacillati</taxon>
        <taxon>Actinomycetota</taxon>
        <taxon>Actinomycetes</taxon>
        <taxon>Pseudonocardiales</taxon>
        <taxon>Pseudonocardiaceae</taxon>
        <taxon>Amycolatopsis</taxon>
    </lineage>
</organism>
<evidence type="ECO:0000313" key="10">
    <source>
        <dbReference type="EMBL" id="KDN20466.1"/>
    </source>
</evidence>
<dbReference type="PANTHER" id="PTHR48078:SF6">
    <property type="entry name" value="L-THREONINE DEHYDRATASE CATABOLIC TDCB"/>
    <property type="match status" value="1"/>
</dbReference>
<dbReference type="GO" id="GO:0009097">
    <property type="term" value="P:isoleucine biosynthetic process"/>
    <property type="evidence" value="ECO:0007669"/>
    <property type="project" value="TreeGrafter"/>
</dbReference>
<dbReference type="GO" id="GO:0004794">
    <property type="term" value="F:threonine deaminase activity"/>
    <property type="evidence" value="ECO:0007669"/>
    <property type="project" value="UniProtKB-EC"/>
</dbReference>
<dbReference type="InterPro" id="IPR050147">
    <property type="entry name" value="Ser/Thr_Dehydratase"/>
</dbReference>
<dbReference type="CDD" id="cd01562">
    <property type="entry name" value="Thr-dehyd"/>
    <property type="match status" value="1"/>
</dbReference>
<comment type="caution">
    <text evidence="10">The sequence shown here is derived from an EMBL/GenBank/DDBJ whole genome shotgun (WGS) entry which is preliminary data.</text>
</comment>
<comment type="similarity">
    <text evidence="3">Belongs to the serine/threonine dehydratase family.</text>
</comment>
<gene>
    <name evidence="10" type="ORF">DV20_21175</name>
</gene>
<name>A0A066TZ29_9PSEU</name>
<feature type="domain" description="Tryptophan synthase beta chain-like PALP" evidence="9">
    <location>
        <begin position="22"/>
        <end position="302"/>
    </location>
</feature>
<sequence>MELVTISDIEAAAKRVEDVAVRTPLLLQTWDPRGTLWLKPENLQPVGAFKVRGAFNAIAALDDAARARGVIAYSSGNHAQAVAYAAQRYGVPAVIVVPDVAPRIKVEATRAYGAEVIEVPIGEHEGKARELAAERGLTLVPPFDHAAIIAGQGTAGLEIAEDLPDVDVVLVPISGGGLAAGVGTAIRARCPRAKVIGVEPALAADVADSLRQGELVRWPQADRARTIADGLRSQPSELTFAHLREVVDQMVTVTEDEIREAVRVLARKARLVAEPSGAVTTAAYLFHAEELPPGKTVALVSGGNADPALFAGILAG</sequence>
<dbReference type="InterPro" id="IPR001926">
    <property type="entry name" value="TrpB-like_PALP"/>
</dbReference>
<dbReference type="GO" id="GO:0006565">
    <property type="term" value="P:L-serine catabolic process"/>
    <property type="evidence" value="ECO:0007669"/>
    <property type="project" value="TreeGrafter"/>
</dbReference>
<comment type="catalytic activity">
    <reaction evidence="1">
        <text>L-threonine = 2-oxobutanoate + NH4(+)</text>
        <dbReference type="Rhea" id="RHEA:22108"/>
        <dbReference type="ChEBI" id="CHEBI:16763"/>
        <dbReference type="ChEBI" id="CHEBI:28938"/>
        <dbReference type="ChEBI" id="CHEBI:57926"/>
        <dbReference type="EC" id="4.3.1.19"/>
    </reaction>
</comment>
<comment type="function">
    <text evidence="7">Catalyzes the anaerobic formation of alpha-ketobutyrate and ammonia from threonine in a two-step reaction. The first step involved a dehydration of threonine and a production of enamine intermediates (aminocrotonate), which tautomerizes to its imine form (iminobutyrate). Both intermediates are unstable and short-lived. The second step is the nonenzymatic hydrolysis of the enamine/imine intermediates to form 2-ketobutyrate and free ammonia. In the low water environment of the cell, the second step is accelerated by RidA.</text>
</comment>
<accession>A0A066TZ29</accession>
<dbReference type="GO" id="GO:0006567">
    <property type="term" value="P:L-threonine catabolic process"/>
    <property type="evidence" value="ECO:0007669"/>
    <property type="project" value="TreeGrafter"/>
</dbReference>
<evidence type="ECO:0000259" key="9">
    <source>
        <dbReference type="Pfam" id="PF00291"/>
    </source>
</evidence>
<evidence type="ECO:0000313" key="11">
    <source>
        <dbReference type="Proteomes" id="UP000027345"/>
    </source>
</evidence>
<reference evidence="10 11" key="1">
    <citation type="submission" date="2014-05" db="EMBL/GenBank/DDBJ databases">
        <title>Draft genome sequence of Amycolatopsis rifamycinica DSM 46095.</title>
        <authorList>
            <person name="Lal R."/>
            <person name="Saxena A."/>
            <person name="Kumari R."/>
            <person name="Mukherjee U."/>
            <person name="Singh P."/>
            <person name="Sangwan N."/>
            <person name="Mahato N.K."/>
        </authorList>
    </citation>
    <scope>NUCLEOTIDE SEQUENCE [LARGE SCALE GENOMIC DNA]</scope>
    <source>
        <strain evidence="10 11">DSM 46095</strain>
    </source>
</reference>
<proteinExistence type="inferred from homology"/>
<dbReference type="SUPFAM" id="SSF53686">
    <property type="entry name" value="Tryptophan synthase beta subunit-like PLP-dependent enzymes"/>
    <property type="match status" value="1"/>
</dbReference>
<dbReference type="eggNOG" id="COG1171">
    <property type="taxonomic scope" value="Bacteria"/>
</dbReference>
<dbReference type="InterPro" id="IPR036052">
    <property type="entry name" value="TrpB-like_PALP_sf"/>
</dbReference>
<keyword evidence="11" id="KW-1185">Reference proteome</keyword>
<evidence type="ECO:0000256" key="2">
    <source>
        <dbReference type="ARBA" id="ARBA00001933"/>
    </source>
</evidence>
<keyword evidence="5" id="KW-0663">Pyridoxal phosphate</keyword>
<evidence type="ECO:0000256" key="5">
    <source>
        <dbReference type="ARBA" id="ARBA00022898"/>
    </source>
</evidence>
<dbReference type="GO" id="GO:0003941">
    <property type="term" value="F:L-serine ammonia-lyase activity"/>
    <property type="evidence" value="ECO:0007669"/>
    <property type="project" value="TreeGrafter"/>
</dbReference>
<dbReference type="Proteomes" id="UP000027345">
    <property type="component" value="Unassembled WGS sequence"/>
</dbReference>
<evidence type="ECO:0000256" key="7">
    <source>
        <dbReference type="ARBA" id="ARBA00025527"/>
    </source>
</evidence>
<evidence type="ECO:0000256" key="3">
    <source>
        <dbReference type="ARBA" id="ARBA00010869"/>
    </source>
</evidence>
<dbReference type="PANTHER" id="PTHR48078">
    <property type="entry name" value="THREONINE DEHYDRATASE, MITOCHONDRIAL-RELATED"/>
    <property type="match status" value="1"/>
</dbReference>
<dbReference type="STRING" id="287986.DV20_21175"/>
<dbReference type="FunFam" id="3.40.50.1100:FF:000005">
    <property type="entry name" value="Threonine dehydratase catabolic"/>
    <property type="match status" value="1"/>
</dbReference>
<evidence type="ECO:0000256" key="1">
    <source>
        <dbReference type="ARBA" id="ARBA00001274"/>
    </source>
</evidence>
<dbReference type="FunFam" id="3.40.50.1100:FF:000007">
    <property type="entry name" value="L-threonine dehydratase catabolic TdcB"/>
    <property type="match status" value="1"/>
</dbReference>
<evidence type="ECO:0000256" key="8">
    <source>
        <dbReference type="ARBA" id="ARBA00031427"/>
    </source>
</evidence>